<dbReference type="Proteomes" id="UP000318053">
    <property type="component" value="Unassembled WGS sequence"/>
</dbReference>
<proteinExistence type="predicted"/>
<organism evidence="1 2">
    <name type="scientific">Allorhodopirellula solitaria</name>
    <dbReference type="NCBI Taxonomy" id="2527987"/>
    <lineage>
        <taxon>Bacteria</taxon>
        <taxon>Pseudomonadati</taxon>
        <taxon>Planctomycetota</taxon>
        <taxon>Planctomycetia</taxon>
        <taxon>Pirellulales</taxon>
        <taxon>Pirellulaceae</taxon>
        <taxon>Allorhodopirellula</taxon>
    </lineage>
</organism>
<gene>
    <name evidence="1" type="ORF">CA85_43940</name>
</gene>
<evidence type="ECO:0000313" key="2">
    <source>
        <dbReference type="Proteomes" id="UP000318053"/>
    </source>
</evidence>
<dbReference type="EMBL" id="SJPK01000015">
    <property type="protein sequence ID" value="TWT56212.1"/>
    <property type="molecule type" value="Genomic_DNA"/>
</dbReference>
<evidence type="ECO:0000313" key="1">
    <source>
        <dbReference type="EMBL" id="TWT56212.1"/>
    </source>
</evidence>
<comment type="caution">
    <text evidence="1">The sequence shown here is derived from an EMBL/GenBank/DDBJ whole genome shotgun (WGS) entry which is preliminary data.</text>
</comment>
<dbReference type="AlphaFoldDB" id="A0A5C5X1V1"/>
<accession>A0A5C5X1V1</accession>
<name>A0A5C5X1V1_9BACT</name>
<sequence length="73" mass="7782">MTHPMFLPVAAKYLDLPGLIASLAPRPLWLAGQDAPPAMIAATYDQASQSSALVTFTGEAEKQQAEAIGWLLE</sequence>
<protein>
    <submittedName>
        <fullName evidence="1">Uncharacterized protein</fullName>
    </submittedName>
</protein>
<reference evidence="1 2" key="1">
    <citation type="submission" date="2019-02" db="EMBL/GenBank/DDBJ databases">
        <title>Deep-cultivation of Planctomycetes and their phenomic and genomic characterization uncovers novel biology.</title>
        <authorList>
            <person name="Wiegand S."/>
            <person name="Jogler M."/>
            <person name="Boedeker C."/>
            <person name="Pinto D."/>
            <person name="Vollmers J."/>
            <person name="Rivas-Marin E."/>
            <person name="Kohn T."/>
            <person name="Peeters S.H."/>
            <person name="Heuer A."/>
            <person name="Rast P."/>
            <person name="Oberbeckmann S."/>
            <person name="Bunk B."/>
            <person name="Jeske O."/>
            <person name="Meyerdierks A."/>
            <person name="Storesund J.E."/>
            <person name="Kallscheuer N."/>
            <person name="Luecker S."/>
            <person name="Lage O.M."/>
            <person name="Pohl T."/>
            <person name="Merkel B.J."/>
            <person name="Hornburger P."/>
            <person name="Mueller R.-W."/>
            <person name="Bruemmer F."/>
            <person name="Labrenz M."/>
            <person name="Spormann A.M."/>
            <person name="Op Den Camp H."/>
            <person name="Overmann J."/>
            <person name="Amann R."/>
            <person name="Jetten M.S.M."/>
            <person name="Mascher T."/>
            <person name="Medema M.H."/>
            <person name="Devos D.P."/>
            <person name="Kaster A.-K."/>
            <person name="Ovreas L."/>
            <person name="Rohde M."/>
            <person name="Galperin M.Y."/>
            <person name="Jogler C."/>
        </authorList>
    </citation>
    <scope>NUCLEOTIDE SEQUENCE [LARGE SCALE GENOMIC DNA]</scope>
    <source>
        <strain evidence="1 2">CA85</strain>
    </source>
</reference>
<keyword evidence="2" id="KW-1185">Reference proteome</keyword>